<protein>
    <submittedName>
        <fullName evidence="5">Carboxylesterase</fullName>
    </submittedName>
</protein>
<reference evidence="5 6" key="1">
    <citation type="submission" date="2015-01" db="EMBL/GenBank/DDBJ databases">
        <title>Draft genome sequences of the supercritical CO2 tolerant bacteria Bacillus subterraneus MITOT1 and Bacillus cereus MIT0214.</title>
        <authorList>
            <person name="Peet K.C."/>
            <person name="Thompson J.R."/>
        </authorList>
    </citation>
    <scope>NUCLEOTIDE SEQUENCE [LARGE SCALE GENOMIC DNA]</scope>
    <source>
        <strain evidence="5 6">MITOT1</strain>
    </source>
</reference>
<dbReference type="Proteomes" id="UP000032512">
    <property type="component" value="Unassembled WGS sequence"/>
</dbReference>
<dbReference type="GO" id="GO:0052689">
    <property type="term" value="F:carboxylic ester hydrolase activity"/>
    <property type="evidence" value="ECO:0007669"/>
    <property type="project" value="InterPro"/>
</dbReference>
<dbReference type="AlphaFoldDB" id="A0A0D6Z9V6"/>
<evidence type="ECO:0000259" key="4">
    <source>
        <dbReference type="Pfam" id="PF12146"/>
    </source>
</evidence>
<dbReference type="SUPFAM" id="SSF53474">
    <property type="entry name" value="alpha/beta-Hydrolases"/>
    <property type="match status" value="1"/>
</dbReference>
<evidence type="ECO:0000256" key="3">
    <source>
        <dbReference type="PIRSR" id="PIRSR017388-2"/>
    </source>
</evidence>
<dbReference type="EMBL" id="JXIQ01000065">
    <property type="protein sequence ID" value="KIY22584.1"/>
    <property type="molecule type" value="Genomic_DNA"/>
</dbReference>
<comment type="caution">
    <text evidence="5">The sequence shown here is derived from an EMBL/GenBank/DDBJ whole genome shotgun (WGS) entry which is preliminary data.</text>
</comment>
<dbReference type="InterPro" id="IPR029058">
    <property type="entry name" value="AB_hydrolase_fold"/>
</dbReference>
<dbReference type="RefSeq" id="WP_044392656.1">
    <property type="nucleotide sequence ID" value="NZ_JXIQ01000065.1"/>
</dbReference>
<dbReference type="InterPro" id="IPR022742">
    <property type="entry name" value="Hydrolase_4"/>
</dbReference>
<dbReference type="GO" id="GO:0016020">
    <property type="term" value="C:membrane"/>
    <property type="evidence" value="ECO:0007669"/>
    <property type="project" value="TreeGrafter"/>
</dbReference>
<dbReference type="PANTHER" id="PTHR43798">
    <property type="entry name" value="MONOACYLGLYCEROL LIPASE"/>
    <property type="match status" value="1"/>
</dbReference>
<dbReference type="OrthoDB" id="9786110at2"/>
<evidence type="ECO:0000256" key="1">
    <source>
        <dbReference type="ARBA" id="ARBA00022801"/>
    </source>
</evidence>
<name>A0A0D6Z9V6_9BACI</name>
<feature type="domain" description="Serine aminopeptidase S33" evidence="4">
    <location>
        <begin position="4"/>
        <end position="209"/>
    </location>
</feature>
<dbReference type="PIRSF" id="PIRSF017388">
    <property type="entry name" value="Esterase_lipase"/>
    <property type="match status" value="1"/>
</dbReference>
<evidence type="ECO:0000313" key="5">
    <source>
        <dbReference type="EMBL" id="KIY22584.1"/>
    </source>
</evidence>
<evidence type="ECO:0000313" key="6">
    <source>
        <dbReference type="Proteomes" id="UP000032512"/>
    </source>
</evidence>
<sequence length="237" mass="26793">MIGCLLIHGFTGSPFEVEPLAQSLRSRTDWKIAVPTLPGHGDELSLKGIKHTEWMNHAERELKALLKECDTVYVVGFSMGGLIASYLASLYPVEKLVLLSAAAYYVNPRQLALDIKEMMKDTVKGKLKENELFRRYTKKIKATPVTATLQFRRLVGKIKPILNDVKVPTLIAQGESDGIVPPKSARYLYENIGANEKRLIFYRNSKHLICYCDEKENLFDEVYDFLTNGSDPQENPV</sequence>
<evidence type="ECO:0000256" key="2">
    <source>
        <dbReference type="PIRSR" id="PIRSR017388-1"/>
    </source>
</evidence>
<keyword evidence="1" id="KW-0378">Hydrolase</keyword>
<proteinExistence type="predicted"/>
<dbReference type="InterPro" id="IPR012354">
    <property type="entry name" value="Esterase_lipase"/>
</dbReference>
<organism evidence="5 6">
    <name type="scientific">Mesobacillus subterraneus</name>
    <dbReference type="NCBI Taxonomy" id="285983"/>
    <lineage>
        <taxon>Bacteria</taxon>
        <taxon>Bacillati</taxon>
        <taxon>Bacillota</taxon>
        <taxon>Bacilli</taxon>
        <taxon>Bacillales</taxon>
        <taxon>Bacillaceae</taxon>
        <taxon>Mesobacillus</taxon>
    </lineage>
</organism>
<dbReference type="Gene3D" id="3.40.50.1820">
    <property type="entry name" value="alpha/beta hydrolase"/>
    <property type="match status" value="1"/>
</dbReference>
<dbReference type="PATRIC" id="fig|285983.3.peg.4180"/>
<accession>A0A0D6Z9V6</accession>
<feature type="binding site" evidence="3">
    <location>
        <position position="79"/>
    </location>
    <ligand>
        <name>substrate</name>
    </ligand>
</feature>
<gene>
    <name evidence="5" type="ORF">UB32_07905</name>
</gene>
<feature type="binding site" evidence="3">
    <location>
        <position position="10"/>
    </location>
    <ligand>
        <name>substrate</name>
    </ligand>
</feature>
<dbReference type="Pfam" id="PF12146">
    <property type="entry name" value="Hydrolase_4"/>
    <property type="match status" value="1"/>
</dbReference>
<keyword evidence="6" id="KW-1185">Reference proteome</keyword>
<feature type="active site" description="Charge relay system" evidence="2">
    <location>
        <position position="177"/>
    </location>
</feature>
<dbReference type="PANTHER" id="PTHR43798:SF31">
    <property type="entry name" value="AB HYDROLASE SUPERFAMILY PROTEIN YCLE"/>
    <property type="match status" value="1"/>
</dbReference>
<feature type="active site" description="Nucleophile" evidence="2">
    <location>
        <position position="78"/>
    </location>
</feature>
<dbReference type="ESTHER" id="9baci-a0a0d6z9v6">
    <property type="family name" value="CarbLipBact_2"/>
</dbReference>
<dbReference type="InterPro" id="IPR050266">
    <property type="entry name" value="AB_hydrolase_sf"/>
</dbReference>
<feature type="active site" description="Charge relay system" evidence="2">
    <location>
        <position position="207"/>
    </location>
</feature>